<keyword evidence="3" id="KW-0378">Hydrolase</keyword>
<name>A0A0W7TQ52_9FIRM</name>
<dbReference type="InterPro" id="IPR011330">
    <property type="entry name" value="Glyco_hydro/deAcase_b/a-brl"/>
</dbReference>
<dbReference type="GO" id="GO:0016787">
    <property type="term" value="F:hydrolase activity"/>
    <property type="evidence" value="ECO:0007669"/>
    <property type="project" value="UniProtKB-KW"/>
</dbReference>
<dbReference type="PANTHER" id="PTHR31609:SF1">
    <property type="entry name" value="CARBOHYDRATE DEACETYLASE"/>
    <property type="match status" value="1"/>
</dbReference>
<evidence type="ECO:0000256" key="3">
    <source>
        <dbReference type="ARBA" id="ARBA00022801"/>
    </source>
</evidence>
<dbReference type="InterPro" id="IPR006879">
    <property type="entry name" value="YdjC-like"/>
</dbReference>
<proteinExistence type="predicted"/>
<dbReference type="Pfam" id="PF04794">
    <property type="entry name" value="YdjC"/>
    <property type="match status" value="1"/>
</dbReference>
<keyword evidence="2" id="KW-0479">Metal-binding</keyword>
<dbReference type="AlphaFoldDB" id="A0A0W7TQ52"/>
<evidence type="ECO:0008006" key="8">
    <source>
        <dbReference type="Google" id="ProtNLM"/>
    </source>
</evidence>
<dbReference type="GO" id="GO:0005975">
    <property type="term" value="P:carbohydrate metabolic process"/>
    <property type="evidence" value="ECO:0007669"/>
    <property type="project" value="InterPro"/>
</dbReference>
<comment type="caution">
    <text evidence="6">The sequence shown here is derived from an EMBL/GenBank/DDBJ whole genome shotgun (WGS) entry which is preliminary data.</text>
</comment>
<dbReference type="GO" id="GO:0046872">
    <property type="term" value="F:metal ion binding"/>
    <property type="evidence" value="ECO:0007669"/>
    <property type="project" value="UniProtKB-KW"/>
</dbReference>
<evidence type="ECO:0000313" key="7">
    <source>
        <dbReference type="Proteomes" id="UP000053433"/>
    </source>
</evidence>
<reference evidence="6 7" key="1">
    <citation type="submission" date="2015-10" db="EMBL/GenBank/DDBJ databases">
        <title>A novel member of the family Ruminococcaceae isolated from human faeces.</title>
        <authorList>
            <person name="Shkoporov A.N."/>
            <person name="Chaplin A.V."/>
            <person name="Motuzova O.V."/>
            <person name="Kafarskaia L.I."/>
            <person name="Efimov B.A."/>
        </authorList>
    </citation>
    <scope>NUCLEOTIDE SEQUENCE [LARGE SCALE GENOMIC DNA]</scope>
    <source>
        <strain evidence="6 7">668</strain>
    </source>
</reference>
<accession>A0A0W7TQ52</accession>
<comment type="cofactor">
    <cofactor evidence="1">
        <name>Mg(2+)</name>
        <dbReference type="ChEBI" id="CHEBI:18420"/>
    </cofactor>
</comment>
<keyword evidence="4" id="KW-0460">Magnesium</keyword>
<dbReference type="GO" id="GO:0019213">
    <property type="term" value="F:deacetylase activity"/>
    <property type="evidence" value="ECO:0007669"/>
    <property type="project" value="TreeGrafter"/>
</dbReference>
<evidence type="ECO:0000256" key="5">
    <source>
        <dbReference type="ARBA" id="ARBA00023277"/>
    </source>
</evidence>
<evidence type="ECO:0000256" key="4">
    <source>
        <dbReference type="ARBA" id="ARBA00022842"/>
    </source>
</evidence>
<dbReference type="Gene3D" id="3.20.20.370">
    <property type="entry name" value="Glycoside hydrolase/deacetylase"/>
    <property type="match status" value="1"/>
</dbReference>
<dbReference type="Proteomes" id="UP000053433">
    <property type="component" value="Unassembled WGS sequence"/>
</dbReference>
<dbReference type="SUPFAM" id="SSF88713">
    <property type="entry name" value="Glycoside hydrolase/deacetylase"/>
    <property type="match status" value="1"/>
</dbReference>
<evidence type="ECO:0000256" key="2">
    <source>
        <dbReference type="ARBA" id="ARBA00022723"/>
    </source>
</evidence>
<organism evidence="6 7">
    <name type="scientific">Ruthenibacterium lactatiformans</name>
    <dbReference type="NCBI Taxonomy" id="1550024"/>
    <lineage>
        <taxon>Bacteria</taxon>
        <taxon>Bacillati</taxon>
        <taxon>Bacillota</taxon>
        <taxon>Clostridia</taxon>
        <taxon>Eubacteriales</taxon>
        <taxon>Oscillospiraceae</taxon>
        <taxon>Ruthenibacterium</taxon>
    </lineage>
</organism>
<dbReference type="PANTHER" id="PTHR31609">
    <property type="entry name" value="YDJC DEACETYLASE FAMILY MEMBER"/>
    <property type="match status" value="1"/>
</dbReference>
<evidence type="ECO:0000313" key="6">
    <source>
        <dbReference type="EMBL" id="KUE75970.1"/>
    </source>
</evidence>
<dbReference type="EMBL" id="LMUA01000014">
    <property type="protein sequence ID" value="KUE75970.1"/>
    <property type="molecule type" value="Genomic_DNA"/>
</dbReference>
<dbReference type="RefSeq" id="WP_058723360.1">
    <property type="nucleotide sequence ID" value="NZ_LMUA01000014.1"/>
</dbReference>
<gene>
    <name evidence="6" type="ORF">ASJ35_11350</name>
</gene>
<protein>
    <recommendedName>
        <fullName evidence="8">ChbG/HpnK family deacetylase</fullName>
    </recommendedName>
</protein>
<keyword evidence="5" id="KW-0119">Carbohydrate metabolism</keyword>
<sequence length="246" mass="26801">MKLIVNADDFGLTSGVTYGIYDAMCRGVVTSTTMMVNTSATLLAAQLAKREPALAVGLHVNISLGGPLTSCPSLLKNGMFRKPAVLGSDEGYDVGELDEELEAQYQCFVTLVGRGPTHIDSHLYAHQKFSKVRDSLLRLAENHGVPVRQFACGMYPPIYFEGNFKVLPGEGRDGLMQKFTSLVGALPKKAIAELMVHPAFADEVLLQSSSYNLQRVQEHSVLTDPYAAQFLRAQGIELVSFKECKG</sequence>
<evidence type="ECO:0000256" key="1">
    <source>
        <dbReference type="ARBA" id="ARBA00001946"/>
    </source>
</evidence>